<keyword evidence="2 4" id="KW-0808">Transferase</keyword>
<evidence type="ECO:0000256" key="4">
    <source>
        <dbReference type="RuleBase" id="RU363090"/>
    </source>
</evidence>
<evidence type="ECO:0000256" key="1">
    <source>
        <dbReference type="ARBA" id="ARBA00007374"/>
    </source>
</evidence>
<dbReference type="EC" id="2.7.-.-" evidence="4"/>
<keyword evidence="6" id="KW-1185">Reference proteome</keyword>
<comment type="similarity">
    <text evidence="1 4">Belongs to the inositol phosphokinase (IPK) family.</text>
</comment>
<dbReference type="Pfam" id="PF03770">
    <property type="entry name" value="IPK"/>
    <property type="match status" value="1"/>
</dbReference>
<gene>
    <name evidence="5" type="ORF">DPMN_061184</name>
</gene>
<protein>
    <recommendedName>
        <fullName evidence="4">Kinase</fullName>
        <ecNumber evidence="4">2.7.-.-</ecNumber>
    </recommendedName>
</protein>
<proteinExistence type="inferred from homology"/>
<dbReference type="InterPro" id="IPR038286">
    <property type="entry name" value="IPK_sf"/>
</dbReference>
<dbReference type="Gene3D" id="3.30.470.160">
    <property type="entry name" value="Inositol polyphosphate kinase"/>
    <property type="match status" value="1"/>
</dbReference>
<dbReference type="EMBL" id="JAIWYP010000013">
    <property type="protein sequence ID" value="KAH3718381.1"/>
    <property type="molecule type" value="Genomic_DNA"/>
</dbReference>
<dbReference type="GO" id="GO:0046854">
    <property type="term" value="P:phosphatidylinositol phosphate biosynthetic process"/>
    <property type="evidence" value="ECO:0007669"/>
    <property type="project" value="TreeGrafter"/>
</dbReference>
<comment type="caution">
    <text evidence="5">The sequence shown here is derived from an EMBL/GenBank/DDBJ whole genome shotgun (WGS) entry which is preliminary data.</text>
</comment>
<dbReference type="OrthoDB" id="2573163at2759"/>
<dbReference type="AlphaFoldDB" id="A0A9D4C793"/>
<evidence type="ECO:0000256" key="2">
    <source>
        <dbReference type="ARBA" id="ARBA00022679"/>
    </source>
</evidence>
<dbReference type="InterPro" id="IPR005522">
    <property type="entry name" value="IPK"/>
</dbReference>
<organism evidence="5 6">
    <name type="scientific">Dreissena polymorpha</name>
    <name type="common">Zebra mussel</name>
    <name type="synonym">Mytilus polymorpha</name>
    <dbReference type="NCBI Taxonomy" id="45954"/>
    <lineage>
        <taxon>Eukaryota</taxon>
        <taxon>Metazoa</taxon>
        <taxon>Spiralia</taxon>
        <taxon>Lophotrochozoa</taxon>
        <taxon>Mollusca</taxon>
        <taxon>Bivalvia</taxon>
        <taxon>Autobranchia</taxon>
        <taxon>Heteroconchia</taxon>
        <taxon>Euheterodonta</taxon>
        <taxon>Imparidentia</taxon>
        <taxon>Neoheterodontei</taxon>
        <taxon>Myida</taxon>
        <taxon>Dreissenoidea</taxon>
        <taxon>Dreissenidae</taxon>
        <taxon>Dreissena</taxon>
    </lineage>
</organism>
<dbReference type="Proteomes" id="UP000828390">
    <property type="component" value="Unassembled WGS sequence"/>
</dbReference>
<accession>A0A9D4C793</accession>
<evidence type="ECO:0000256" key="3">
    <source>
        <dbReference type="ARBA" id="ARBA00022777"/>
    </source>
</evidence>
<sequence length="604" mass="68511">MSGHVETKSNDLTTGDHRKPRVFNVCRSDVSDDVINKSRILKTIAYGQVNKETSSDPRPIRSSSGFPINDDVTIELRPFKHQVGGHTCVLEIGRTSICKPFVERESWFYVNAPDALKQFIPKYLGETYVSCEVKDSRKCLVATVPRALIKDADMSRYENAGTCDFLVAKRRKKQPKSDILTDDCELQDTSKLRSWSSTCVDRQISRYGFWANNQPQRFIILENLVWDCVKPCIMDLKMGTRQFSENENEAKRMLKERRCAETTSASLGFRICGTQSYQLQTSAYIFHDKYYGRSLNELSTKEELRHFFHNGVFLRCDVIEQMIKKILSLECVLIKEKHFNLHSTSLLLLYDGHISDDVISDASDHVMKKNSVPVEMRKGDDTIIPSSSLSNGISTQPVCLQDSSKCDVQNEGLKMKSFSDVKSFTRDSANCDVPNAGLTLNTSSDVKSSSSVRPQHESRLDHCDISHSRLVGRENCALPHVEFLPVEKGNDCIIQCENENVENAPVKNPYTLRHNVESIESSSEINAIVPKVINGDKVTNASQERVLTSNVEQQCRVDMRLIDFANASDKTFDMENEENRPILFGLENLKAMLNEILQEEIHHQ</sequence>
<name>A0A9D4C793_DREPO</name>
<evidence type="ECO:0000313" key="6">
    <source>
        <dbReference type="Proteomes" id="UP000828390"/>
    </source>
</evidence>
<reference evidence="5" key="2">
    <citation type="submission" date="2020-11" db="EMBL/GenBank/DDBJ databases">
        <authorList>
            <person name="McCartney M.A."/>
            <person name="Auch B."/>
            <person name="Kono T."/>
            <person name="Mallez S."/>
            <person name="Becker A."/>
            <person name="Gohl D.M."/>
            <person name="Silverstein K.A.T."/>
            <person name="Koren S."/>
            <person name="Bechman K.B."/>
            <person name="Herman A."/>
            <person name="Abrahante J.E."/>
            <person name="Garbe J."/>
        </authorList>
    </citation>
    <scope>NUCLEOTIDE SEQUENCE</scope>
    <source>
        <strain evidence="5">Duluth1</strain>
        <tissue evidence="5">Whole animal</tissue>
    </source>
</reference>
<keyword evidence="3 4" id="KW-0418">Kinase</keyword>
<reference evidence="5" key="1">
    <citation type="journal article" date="2019" name="bioRxiv">
        <title>The Genome of the Zebra Mussel, Dreissena polymorpha: A Resource for Invasive Species Research.</title>
        <authorList>
            <person name="McCartney M.A."/>
            <person name="Auch B."/>
            <person name="Kono T."/>
            <person name="Mallez S."/>
            <person name="Zhang Y."/>
            <person name="Obille A."/>
            <person name="Becker A."/>
            <person name="Abrahante J.E."/>
            <person name="Garbe J."/>
            <person name="Badalamenti J.P."/>
            <person name="Herman A."/>
            <person name="Mangelson H."/>
            <person name="Liachko I."/>
            <person name="Sullivan S."/>
            <person name="Sone E.D."/>
            <person name="Koren S."/>
            <person name="Silverstein K.A.T."/>
            <person name="Beckman K.B."/>
            <person name="Gohl D.M."/>
        </authorList>
    </citation>
    <scope>NUCLEOTIDE SEQUENCE</scope>
    <source>
        <strain evidence="5">Duluth1</strain>
        <tissue evidence="5">Whole animal</tissue>
    </source>
</reference>
<evidence type="ECO:0000313" key="5">
    <source>
        <dbReference type="EMBL" id="KAH3718381.1"/>
    </source>
</evidence>
<dbReference type="GO" id="GO:0005737">
    <property type="term" value="C:cytoplasm"/>
    <property type="evidence" value="ECO:0007669"/>
    <property type="project" value="TreeGrafter"/>
</dbReference>
<dbReference type="GO" id="GO:0032958">
    <property type="term" value="P:inositol phosphate biosynthetic process"/>
    <property type="evidence" value="ECO:0007669"/>
    <property type="project" value="InterPro"/>
</dbReference>
<dbReference type="PANTHER" id="PTHR12400:SF21">
    <property type="entry name" value="KINASE"/>
    <property type="match status" value="1"/>
</dbReference>
<dbReference type="SUPFAM" id="SSF56104">
    <property type="entry name" value="SAICAR synthase-like"/>
    <property type="match status" value="1"/>
</dbReference>
<dbReference type="PANTHER" id="PTHR12400">
    <property type="entry name" value="INOSITOL POLYPHOSPHATE KINASE"/>
    <property type="match status" value="1"/>
</dbReference>
<dbReference type="GO" id="GO:0005634">
    <property type="term" value="C:nucleus"/>
    <property type="evidence" value="ECO:0007669"/>
    <property type="project" value="TreeGrafter"/>
</dbReference>
<dbReference type="GO" id="GO:0000828">
    <property type="term" value="F:inositol hexakisphosphate kinase activity"/>
    <property type="evidence" value="ECO:0007669"/>
    <property type="project" value="TreeGrafter"/>
</dbReference>